<protein>
    <submittedName>
        <fullName evidence="2">Uncharacterized protein</fullName>
    </submittedName>
</protein>
<evidence type="ECO:0000256" key="1">
    <source>
        <dbReference type="SAM" id="MobiDB-lite"/>
    </source>
</evidence>
<feature type="compositionally biased region" description="Polar residues" evidence="1">
    <location>
        <begin position="1"/>
        <end position="10"/>
    </location>
</feature>
<dbReference type="RefSeq" id="WP_179852136.1">
    <property type="nucleotide sequence ID" value="NZ_BDDL01000094.1"/>
</dbReference>
<comment type="caution">
    <text evidence="2">The sequence shown here is derived from an EMBL/GenBank/DDBJ whole genome shotgun (WGS) entry which is preliminary data.</text>
</comment>
<dbReference type="AlphaFoldDB" id="A0A170TDH3"/>
<feature type="region of interest" description="Disordered" evidence="1">
    <location>
        <begin position="1"/>
        <end position="26"/>
    </location>
</feature>
<dbReference type="Proteomes" id="UP000092731">
    <property type="component" value="Unassembled WGS sequence"/>
</dbReference>
<accession>A0A170TDH3</accession>
<gene>
    <name evidence="2" type="ORF">EHRUM3_10160</name>
</gene>
<evidence type="ECO:0000313" key="3">
    <source>
        <dbReference type="Proteomes" id="UP000092731"/>
    </source>
</evidence>
<sequence length="46" mass="5076">MVIDCESSSDGEYSSMRYSSESEDGSAIDRSINEIVIQYMSGLGYL</sequence>
<reference evidence="3" key="1">
    <citation type="submission" date="2016-05" db="EMBL/GenBank/DDBJ databases">
        <title>Draft genome sequences of four strains of Ehrlichia ruminantium, a tick-borne pathogen of ruminants, isolated from Zimbabwe, The Gambia and Ghana.</title>
        <authorList>
            <person name="Nakao R."/>
            <person name="Jongejan F."/>
            <person name="Sugimoto C."/>
        </authorList>
    </citation>
    <scope>NUCLEOTIDE SEQUENCE [LARGE SCALE GENOMIC DNA]</scope>
    <source>
        <strain evidence="3">Pokoase 417</strain>
    </source>
</reference>
<evidence type="ECO:0000313" key="2">
    <source>
        <dbReference type="EMBL" id="GAT78786.1"/>
    </source>
</evidence>
<dbReference type="EMBL" id="BDDM01000316">
    <property type="protein sequence ID" value="GAT78786.1"/>
    <property type="molecule type" value="Genomic_DNA"/>
</dbReference>
<organism evidence="2 3">
    <name type="scientific">Ehrlichia ruminantium</name>
    <name type="common">heartwater rickettsia</name>
    <name type="synonym">Cowdria ruminantium</name>
    <dbReference type="NCBI Taxonomy" id="779"/>
    <lineage>
        <taxon>Bacteria</taxon>
        <taxon>Pseudomonadati</taxon>
        <taxon>Pseudomonadota</taxon>
        <taxon>Alphaproteobacteria</taxon>
        <taxon>Rickettsiales</taxon>
        <taxon>Anaplasmataceae</taxon>
        <taxon>Ehrlichia</taxon>
    </lineage>
</organism>
<proteinExistence type="predicted"/>
<name>A0A170TDH3_EHRRU</name>